<reference evidence="1" key="3">
    <citation type="submission" date="2025-09" db="UniProtKB">
        <authorList>
            <consortium name="Ensembl"/>
        </authorList>
    </citation>
    <scope>IDENTIFICATION</scope>
</reference>
<dbReference type="Bgee" id="ENSCSAG00000005289">
    <property type="expression patterns" value="Expressed in fibroblast and 2 other cell types or tissues"/>
</dbReference>
<reference evidence="1" key="2">
    <citation type="submission" date="2025-08" db="UniProtKB">
        <authorList>
            <consortium name="Ensembl"/>
        </authorList>
    </citation>
    <scope>IDENTIFICATION</scope>
</reference>
<protein>
    <submittedName>
        <fullName evidence="1">Uncharacterized protein</fullName>
    </submittedName>
</protein>
<evidence type="ECO:0000313" key="1">
    <source>
        <dbReference type="Ensembl" id="ENSCSAP00000001605.1"/>
    </source>
</evidence>
<dbReference type="GeneTree" id="ENSGT00910000146868"/>
<evidence type="ECO:0000313" key="2">
    <source>
        <dbReference type="Proteomes" id="UP000029965"/>
    </source>
</evidence>
<organism evidence="1 2">
    <name type="scientific">Chlorocebus sabaeus</name>
    <name type="common">Green monkey</name>
    <name type="synonym">Simia sabaea</name>
    <dbReference type="NCBI Taxonomy" id="60711"/>
    <lineage>
        <taxon>Eukaryota</taxon>
        <taxon>Metazoa</taxon>
        <taxon>Chordata</taxon>
        <taxon>Craniata</taxon>
        <taxon>Vertebrata</taxon>
        <taxon>Euteleostomi</taxon>
        <taxon>Mammalia</taxon>
        <taxon>Eutheria</taxon>
        <taxon>Euarchontoglires</taxon>
        <taxon>Primates</taxon>
        <taxon>Haplorrhini</taxon>
        <taxon>Catarrhini</taxon>
        <taxon>Cercopithecidae</taxon>
        <taxon>Cercopithecinae</taxon>
        <taxon>Chlorocebus</taxon>
    </lineage>
</organism>
<proteinExistence type="predicted"/>
<dbReference type="EMBL" id="AQIB01137393">
    <property type="status" value="NOT_ANNOTATED_CDS"/>
    <property type="molecule type" value="Genomic_DNA"/>
</dbReference>
<dbReference type="eggNOG" id="ENOG502TES7">
    <property type="taxonomic scope" value="Eukaryota"/>
</dbReference>
<dbReference type="AlphaFoldDB" id="A0A0D9QZ16"/>
<reference evidence="1 2" key="1">
    <citation type="submission" date="2014-03" db="EMBL/GenBank/DDBJ databases">
        <authorList>
            <person name="Warren W."/>
            <person name="Wilson R.K."/>
        </authorList>
    </citation>
    <scope>NUCLEOTIDE SEQUENCE</scope>
</reference>
<name>A0A0D9QZ16_CHLSB</name>
<dbReference type="Proteomes" id="UP000029965">
    <property type="component" value="Chromosome 5"/>
</dbReference>
<sequence length="92" mass="10845">MLSAKFTSELRGSSKCWLKFVLAHPKARLQSLQFIMELLYWLLEGGDSEDKEIQRSVFEISCDVFQSRCKGHGKIKVLEWFKYVLDVPVYRR</sequence>
<dbReference type="OMA" id="CKGHGKI"/>
<keyword evidence="2" id="KW-1185">Reference proteome</keyword>
<dbReference type="Ensembl" id="ENSCSAT00000003324.1">
    <property type="protein sequence ID" value="ENSCSAP00000001605.1"/>
    <property type="gene ID" value="ENSCSAG00000005289.1"/>
</dbReference>
<accession>A0A0D9QZ16</accession>